<dbReference type="AlphaFoldDB" id="A0AAN7ZA52"/>
<evidence type="ECO:0000313" key="5">
    <source>
        <dbReference type="Proteomes" id="UP001305414"/>
    </source>
</evidence>
<dbReference type="Pfam" id="PF00106">
    <property type="entry name" value="adh_short"/>
    <property type="match status" value="1"/>
</dbReference>
<dbReference type="PANTHER" id="PTHR44196:SF1">
    <property type="entry name" value="DEHYDROGENASE_REDUCTASE SDR FAMILY MEMBER 7B"/>
    <property type="match status" value="1"/>
</dbReference>
<feature type="chain" id="PRO_5042877053" description="NAD(P)-binding protein" evidence="3">
    <location>
        <begin position="25"/>
        <end position="318"/>
    </location>
</feature>
<gene>
    <name evidence="4" type="ORF">RRF57_007087</name>
</gene>
<keyword evidence="2" id="KW-0560">Oxidoreductase</keyword>
<dbReference type="PANTHER" id="PTHR44196">
    <property type="entry name" value="DEHYDROGENASE/REDUCTASE SDR FAMILY MEMBER 7B"/>
    <property type="match status" value="1"/>
</dbReference>
<name>A0AAN7ZA52_9PEZI</name>
<dbReference type="EMBL" id="JAWHQM010000019">
    <property type="protein sequence ID" value="KAK5631373.1"/>
    <property type="molecule type" value="Genomic_DNA"/>
</dbReference>
<feature type="signal peptide" evidence="3">
    <location>
        <begin position="1"/>
        <end position="24"/>
    </location>
</feature>
<dbReference type="SUPFAM" id="SSF51735">
    <property type="entry name" value="NAD(P)-binding Rossmann-fold domains"/>
    <property type="match status" value="1"/>
</dbReference>
<accession>A0AAN7ZA52</accession>
<evidence type="ECO:0000313" key="4">
    <source>
        <dbReference type="EMBL" id="KAK5631373.1"/>
    </source>
</evidence>
<sequence length="318" mass="34506">MLPTSKYLWSAVALLVLLLHVVLSRHITKAKEKRTTRIHPDKERVIILGASSGVGRALTKLYAARGAKVCPVARREELLQELVNECGTQCTPFTGDFTAPVDMERLRRKIIQEWDGLDTLHICAGVSAVQPAMALVGVQTSDEGPDVAGIKRAMEIAGQATQGNVVGPLVAAMTFIPIMKKTSAAPAILLVSLVAAVIPAPTRALYAATKAAAFKFFQSLAIEHPEISFTCMMPATIQGNFRASAVDVNPSMRKGPENKEGLAVEYVAGKCAAAVDRRTGGNVVLPWILYAIAHHLYYIWPSLIERAARRKYNFKTYG</sequence>
<proteinExistence type="inferred from homology"/>
<evidence type="ECO:0000256" key="1">
    <source>
        <dbReference type="ARBA" id="ARBA00006484"/>
    </source>
</evidence>
<protein>
    <recommendedName>
        <fullName evidence="6">NAD(P)-binding protein</fullName>
    </recommendedName>
</protein>
<dbReference type="Gene3D" id="3.40.50.720">
    <property type="entry name" value="NAD(P)-binding Rossmann-like Domain"/>
    <property type="match status" value="1"/>
</dbReference>
<evidence type="ECO:0000256" key="3">
    <source>
        <dbReference type="SAM" id="SignalP"/>
    </source>
</evidence>
<dbReference type="GO" id="GO:0016491">
    <property type="term" value="F:oxidoreductase activity"/>
    <property type="evidence" value="ECO:0007669"/>
    <property type="project" value="UniProtKB-KW"/>
</dbReference>
<keyword evidence="3" id="KW-0732">Signal</keyword>
<comment type="similarity">
    <text evidence="1">Belongs to the short-chain dehydrogenases/reductases (SDR) family.</text>
</comment>
<evidence type="ECO:0000256" key="2">
    <source>
        <dbReference type="ARBA" id="ARBA00023002"/>
    </source>
</evidence>
<dbReference type="GO" id="GO:0016020">
    <property type="term" value="C:membrane"/>
    <property type="evidence" value="ECO:0007669"/>
    <property type="project" value="TreeGrafter"/>
</dbReference>
<dbReference type="PRINTS" id="PR00081">
    <property type="entry name" value="GDHRDH"/>
</dbReference>
<dbReference type="InterPro" id="IPR036291">
    <property type="entry name" value="NAD(P)-bd_dom_sf"/>
</dbReference>
<keyword evidence="5" id="KW-1185">Reference proteome</keyword>
<organism evidence="4 5">
    <name type="scientific">Xylaria bambusicola</name>
    <dbReference type="NCBI Taxonomy" id="326684"/>
    <lineage>
        <taxon>Eukaryota</taxon>
        <taxon>Fungi</taxon>
        <taxon>Dikarya</taxon>
        <taxon>Ascomycota</taxon>
        <taxon>Pezizomycotina</taxon>
        <taxon>Sordariomycetes</taxon>
        <taxon>Xylariomycetidae</taxon>
        <taxon>Xylariales</taxon>
        <taxon>Xylariaceae</taxon>
        <taxon>Xylaria</taxon>
    </lineage>
</organism>
<dbReference type="InterPro" id="IPR002347">
    <property type="entry name" value="SDR_fam"/>
</dbReference>
<evidence type="ECO:0008006" key="6">
    <source>
        <dbReference type="Google" id="ProtNLM"/>
    </source>
</evidence>
<comment type="caution">
    <text evidence="4">The sequence shown here is derived from an EMBL/GenBank/DDBJ whole genome shotgun (WGS) entry which is preliminary data.</text>
</comment>
<reference evidence="4 5" key="1">
    <citation type="submission" date="2023-10" db="EMBL/GenBank/DDBJ databases">
        <title>Draft genome sequence of Xylaria bambusicola isolate GMP-LS, the root and basal stem rot pathogen of sugarcane in Indonesia.</title>
        <authorList>
            <person name="Selvaraj P."/>
            <person name="Muralishankar V."/>
            <person name="Muruganantham S."/>
            <person name="Sp S."/>
            <person name="Haryani S."/>
            <person name="Lau K.J.X."/>
            <person name="Naqvi N.I."/>
        </authorList>
    </citation>
    <scope>NUCLEOTIDE SEQUENCE [LARGE SCALE GENOMIC DNA]</scope>
    <source>
        <strain evidence="4">GMP-LS</strain>
    </source>
</reference>
<dbReference type="Proteomes" id="UP001305414">
    <property type="component" value="Unassembled WGS sequence"/>
</dbReference>